<dbReference type="GO" id="GO:0030001">
    <property type="term" value="P:metal ion transport"/>
    <property type="evidence" value="ECO:0007669"/>
    <property type="project" value="UniProtKB-ARBA"/>
</dbReference>
<sequence>MRRTDTRSQLRAATGRLPRFRGRLPAVRPARTIFIGFLAAGVIGTGLLMLPNARSGVGSASPLEALFTAVSALCVTGLITVDTPSHWTPFGHVVILALIQVGGFGVMTFASVIGIAVLRRMSYRSTLTTATEAKSLGLDEVRAVVFGVVKISVTIEAVVALILTVRFLIGYGRSPGEAVWLGVFHAVSAFNNAGFSLFSSNMIEYVTDPVNGLTMCGAIIIGGLGFPVIMQLRRHARTPRLWTMNTRLVIAGTVVLLVGGTVFITAMEWSNPRTLGGLEVPGKLLAGFFQAVQTRTAGFNSIDIGAMDSATWLGMDVLMFIGGGPAGTAGGIKITTFAVLLFIIVTEIRGEGAVNVFGKRLSRAVHRQAIAVALLAVALVVISTLVLLLITDYSLDQVLFEVTSAFASVGLSTGITAGLPAAGQLILVVLMFIGRVGPITFATALALRGRQRSYEYPKERPIIG</sequence>
<dbReference type="InterPro" id="IPR003445">
    <property type="entry name" value="Cat_transpt"/>
</dbReference>
<feature type="transmembrane region" description="Helical" evidence="8">
    <location>
        <begin position="144"/>
        <end position="169"/>
    </location>
</feature>
<keyword evidence="5 8" id="KW-1133">Transmembrane helix</keyword>
<protein>
    <submittedName>
        <fullName evidence="9">Potassium uptake TrkH family protein</fullName>
    </submittedName>
</protein>
<keyword evidence="2" id="KW-0813">Transport</keyword>
<reference evidence="9 10" key="1">
    <citation type="submission" date="2020-07" db="EMBL/GenBank/DDBJ databases">
        <title>Sequencing the genomes of 1000 actinobacteria strains.</title>
        <authorList>
            <person name="Klenk H.-P."/>
        </authorList>
    </citation>
    <scope>NUCLEOTIDE SEQUENCE [LARGE SCALE GENOMIC DNA]</scope>
    <source>
        <strain evidence="9 10">DSM 22083</strain>
    </source>
</reference>
<keyword evidence="6" id="KW-0406">Ion transport</keyword>
<dbReference type="PANTHER" id="PTHR32024">
    <property type="entry name" value="TRK SYSTEM POTASSIUM UPTAKE PROTEIN TRKG-RELATED"/>
    <property type="match status" value="1"/>
</dbReference>
<organism evidence="9 10">
    <name type="scientific">Microlunatus parietis</name>
    <dbReference type="NCBI Taxonomy" id="682979"/>
    <lineage>
        <taxon>Bacteria</taxon>
        <taxon>Bacillati</taxon>
        <taxon>Actinomycetota</taxon>
        <taxon>Actinomycetes</taxon>
        <taxon>Propionibacteriales</taxon>
        <taxon>Propionibacteriaceae</taxon>
        <taxon>Microlunatus</taxon>
    </lineage>
</organism>
<dbReference type="RefSeq" id="WP_179748976.1">
    <property type="nucleotide sequence ID" value="NZ_JACCBU010000001.1"/>
</dbReference>
<accession>A0A7Y9L9S7</accession>
<name>A0A7Y9L9S7_9ACTN</name>
<feature type="transmembrane region" description="Helical" evidence="8">
    <location>
        <begin position="210"/>
        <end position="228"/>
    </location>
</feature>
<feature type="transmembrane region" description="Helical" evidence="8">
    <location>
        <begin position="93"/>
        <end position="118"/>
    </location>
</feature>
<evidence type="ECO:0000256" key="6">
    <source>
        <dbReference type="ARBA" id="ARBA00023065"/>
    </source>
</evidence>
<feature type="transmembrane region" description="Helical" evidence="8">
    <location>
        <begin position="425"/>
        <end position="447"/>
    </location>
</feature>
<proteinExistence type="predicted"/>
<dbReference type="GO" id="GO:0008324">
    <property type="term" value="F:monoatomic cation transmembrane transporter activity"/>
    <property type="evidence" value="ECO:0007669"/>
    <property type="project" value="InterPro"/>
</dbReference>
<evidence type="ECO:0000256" key="8">
    <source>
        <dbReference type="SAM" id="Phobius"/>
    </source>
</evidence>
<feature type="transmembrane region" description="Helical" evidence="8">
    <location>
        <begin position="29"/>
        <end position="50"/>
    </location>
</feature>
<feature type="transmembrane region" description="Helical" evidence="8">
    <location>
        <begin position="62"/>
        <end position="81"/>
    </location>
</feature>
<evidence type="ECO:0000313" key="9">
    <source>
        <dbReference type="EMBL" id="NYE69902.1"/>
    </source>
</evidence>
<comment type="subcellular location">
    <subcellularLocation>
        <location evidence="1">Cell membrane</location>
        <topology evidence="1">Multi-pass membrane protein</topology>
    </subcellularLocation>
</comment>
<keyword evidence="4 8" id="KW-0812">Transmembrane</keyword>
<evidence type="ECO:0000256" key="1">
    <source>
        <dbReference type="ARBA" id="ARBA00004651"/>
    </source>
</evidence>
<keyword evidence="3" id="KW-1003">Cell membrane</keyword>
<dbReference type="Pfam" id="PF02386">
    <property type="entry name" value="TrkH"/>
    <property type="match status" value="1"/>
</dbReference>
<comment type="caution">
    <text evidence="9">The sequence shown here is derived from an EMBL/GenBank/DDBJ whole genome shotgun (WGS) entry which is preliminary data.</text>
</comment>
<dbReference type="Proteomes" id="UP000569914">
    <property type="component" value="Unassembled WGS sequence"/>
</dbReference>
<dbReference type="EMBL" id="JACCBU010000001">
    <property type="protein sequence ID" value="NYE69902.1"/>
    <property type="molecule type" value="Genomic_DNA"/>
</dbReference>
<gene>
    <name evidence="9" type="ORF">BKA15_001231</name>
</gene>
<dbReference type="GO" id="GO:0005886">
    <property type="term" value="C:plasma membrane"/>
    <property type="evidence" value="ECO:0007669"/>
    <property type="project" value="UniProtKB-SubCell"/>
</dbReference>
<dbReference type="PANTHER" id="PTHR32024:SF1">
    <property type="entry name" value="KTR SYSTEM POTASSIUM UPTAKE PROTEIN B"/>
    <property type="match status" value="1"/>
</dbReference>
<evidence type="ECO:0000256" key="5">
    <source>
        <dbReference type="ARBA" id="ARBA00022989"/>
    </source>
</evidence>
<keyword evidence="10" id="KW-1185">Reference proteome</keyword>
<feature type="transmembrane region" description="Helical" evidence="8">
    <location>
        <begin position="369"/>
        <end position="390"/>
    </location>
</feature>
<dbReference type="AlphaFoldDB" id="A0A7Y9L9S7"/>
<evidence type="ECO:0000313" key="10">
    <source>
        <dbReference type="Proteomes" id="UP000569914"/>
    </source>
</evidence>
<evidence type="ECO:0000256" key="3">
    <source>
        <dbReference type="ARBA" id="ARBA00022475"/>
    </source>
</evidence>
<feature type="transmembrane region" description="Helical" evidence="8">
    <location>
        <begin position="317"/>
        <end position="348"/>
    </location>
</feature>
<evidence type="ECO:0000256" key="2">
    <source>
        <dbReference type="ARBA" id="ARBA00022448"/>
    </source>
</evidence>
<evidence type="ECO:0000256" key="7">
    <source>
        <dbReference type="ARBA" id="ARBA00023136"/>
    </source>
</evidence>
<evidence type="ECO:0000256" key="4">
    <source>
        <dbReference type="ARBA" id="ARBA00022692"/>
    </source>
</evidence>
<keyword evidence="7 8" id="KW-0472">Membrane</keyword>
<feature type="transmembrane region" description="Helical" evidence="8">
    <location>
        <begin position="178"/>
        <end position="198"/>
    </location>
</feature>
<feature type="transmembrane region" description="Helical" evidence="8">
    <location>
        <begin position="248"/>
        <end position="267"/>
    </location>
</feature>